<sequence length="262" mass="28296">MDAVDVDGLRIAYRRAGSGDPLLILHGGLEDSRLWIDDIERLSTRLDVIAWDAPGCGASDDVPDGWRSDDWGRVAASLIDALGLHQPAVAGLSFGSVVALLLARDRPDALGALVLIGGYAGWAGSLAPADLEKRIASVRDTIERPAEEWADDFLNSVYSPDAAPSRRNLARMLIDHWRPQTTAAMLDTMVLDLRDVLDSIQTPTFVVRGSADERSPRAASLELVERMPHARLREIAGAGHDCAGPELDEVLVQAAHEAASRR</sequence>
<dbReference type="InterPro" id="IPR029058">
    <property type="entry name" value="AB_hydrolase_fold"/>
</dbReference>
<dbReference type="GO" id="GO:0016787">
    <property type="term" value="F:hydrolase activity"/>
    <property type="evidence" value="ECO:0007669"/>
    <property type="project" value="UniProtKB-KW"/>
</dbReference>
<dbReference type="InterPro" id="IPR050471">
    <property type="entry name" value="AB_hydrolase"/>
</dbReference>
<dbReference type="PANTHER" id="PTHR43433">
    <property type="entry name" value="HYDROLASE, ALPHA/BETA FOLD FAMILY PROTEIN"/>
    <property type="match status" value="1"/>
</dbReference>
<name>A0A7D4UKG5_9MICO</name>
<protein>
    <submittedName>
        <fullName evidence="2">Alpha/beta hydrolase</fullName>
    </submittedName>
</protein>
<evidence type="ECO:0000313" key="2">
    <source>
        <dbReference type="EMBL" id="QKJ20847.1"/>
    </source>
</evidence>
<proteinExistence type="predicted"/>
<dbReference type="AlphaFoldDB" id="A0A7D4UKG5"/>
<reference evidence="2 3" key="1">
    <citation type="submission" date="2020-05" db="EMBL/GenBank/DDBJ databases">
        <title>Strain PA2F3 complete genome.</title>
        <authorList>
            <person name="Kim Y.-S."/>
            <person name="Kim S.-J."/>
            <person name="Jung H.-k."/>
            <person name="Kim S.-E."/>
            <person name="Kim K.-H."/>
        </authorList>
    </citation>
    <scope>NUCLEOTIDE SEQUENCE [LARGE SCALE GENOMIC DNA]</scope>
    <source>
        <strain evidence="2 3">PA2F3</strain>
    </source>
</reference>
<dbReference type="Pfam" id="PF00561">
    <property type="entry name" value="Abhydrolase_1"/>
    <property type="match status" value="1"/>
</dbReference>
<evidence type="ECO:0000313" key="3">
    <source>
        <dbReference type="Proteomes" id="UP000502498"/>
    </source>
</evidence>
<organism evidence="2 3">
    <name type="scientific">Microbacterium hominis</name>
    <dbReference type="NCBI Taxonomy" id="162426"/>
    <lineage>
        <taxon>Bacteria</taxon>
        <taxon>Bacillati</taxon>
        <taxon>Actinomycetota</taxon>
        <taxon>Actinomycetes</taxon>
        <taxon>Micrococcales</taxon>
        <taxon>Microbacteriaceae</taxon>
        <taxon>Microbacterium</taxon>
    </lineage>
</organism>
<dbReference type="InterPro" id="IPR000073">
    <property type="entry name" value="AB_hydrolase_1"/>
</dbReference>
<dbReference type="PRINTS" id="PR00111">
    <property type="entry name" value="ABHYDROLASE"/>
</dbReference>
<dbReference type="SUPFAM" id="SSF53474">
    <property type="entry name" value="alpha/beta-Hydrolases"/>
    <property type="match status" value="1"/>
</dbReference>
<keyword evidence="2" id="KW-0378">Hydrolase</keyword>
<feature type="domain" description="AB hydrolase-1" evidence="1">
    <location>
        <begin position="21"/>
        <end position="240"/>
    </location>
</feature>
<evidence type="ECO:0000259" key="1">
    <source>
        <dbReference type="Pfam" id="PF00561"/>
    </source>
</evidence>
<dbReference type="PANTHER" id="PTHR43433:SF1">
    <property type="entry name" value="BLL5160 PROTEIN"/>
    <property type="match status" value="1"/>
</dbReference>
<gene>
    <name evidence="2" type="ORF">HQM25_16750</name>
</gene>
<dbReference type="Proteomes" id="UP000502498">
    <property type="component" value="Chromosome"/>
</dbReference>
<accession>A0A7D4UKG5</accession>
<dbReference type="Gene3D" id="3.40.50.1820">
    <property type="entry name" value="alpha/beta hydrolase"/>
    <property type="match status" value="1"/>
</dbReference>
<dbReference type="RefSeq" id="WP_172991272.1">
    <property type="nucleotide sequence ID" value="NZ_CP054038.1"/>
</dbReference>
<dbReference type="EMBL" id="CP054038">
    <property type="protein sequence ID" value="QKJ20847.1"/>
    <property type="molecule type" value="Genomic_DNA"/>
</dbReference>